<dbReference type="GO" id="GO:0006782">
    <property type="term" value="P:protoporphyrinogen IX biosynthetic process"/>
    <property type="evidence" value="ECO:0007669"/>
    <property type="project" value="UniProtKB-UniPathway"/>
</dbReference>
<dbReference type="Pfam" id="PF00590">
    <property type="entry name" value="TP_methylase"/>
    <property type="match status" value="1"/>
</dbReference>
<proteinExistence type="predicted"/>
<dbReference type="GO" id="GO:0008168">
    <property type="term" value="F:methyltransferase activity"/>
    <property type="evidence" value="ECO:0007669"/>
    <property type="project" value="InterPro"/>
</dbReference>
<feature type="domain" description="Tetrapyrrole biosynthesis uroporphyrinogen III synthase" evidence="3">
    <location>
        <begin position="257"/>
        <end position="485"/>
    </location>
</feature>
<dbReference type="Pfam" id="PF02602">
    <property type="entry name" value="HEM4"/>
    <property type="match status" value="1"/>
</dbReference>
<protein>
    <submittedName>
        <fullName evidence="5">Uroporphyrinogen-III synthase</fullName>
        <ecNumber evidence="4">4.2.1.75</ecNumber>
    </submittedName>
</protein>
<dbReference type="InterPro" id="IPR014777">
    <property type="entry name" value="4pyrrole_Mease_sub1"/>
</dbReference>
<dbReference type="InterPro" id="IPR039793">
    <property type="entry name" value="UROS/Hem4"/>
</dbReference>
<dbReference type="Proteomes" id="UP000273044">
    <property type="component" value="Chromosome"/>
</dbReference>
<dbReference type="GeneID" id="64405928"/>
<dbReference type="RefSeq" id="WP_014845562.1">
    <property type="nucleotide sequence ID" value="NZ_CAJZDL010000104.1"/>
</dbReference>
<feature type="domain" description="Tetrapyrrole methylase" evidence="2">
    <location>
        <begin position="17"/>
        <end position="208"/>
    </location>
</feature>
<dbReference type="UniPathway" id="UPA00251">
    <property type="reaction ID" value="UER00320"/>
</dbReference>
<evidence type="ECO:0000259" key="3">
    <source>
        <dbReference type="Pfam" id="PF02602"/>
    </source>
</evidence>
<evidence type="ECO:0000313" key="6">
    <source>
        <dbReference type="Proteomes" id="UP000273044"/>
    </source>
</evidence>
<reference evidence="4" key="2">
    <citation type="submission" date="2021-03" db="EMBL/GenBank/DDBJ databases">
        <title>Human Oral Microbial Genomes.</title>
        <authorList>
            <person name="Johnston C.D."/>
            <person name="Chen T."/>
            <person name="Dewhirst F.E."/>
        </authorList>
    </citation>
    <scope>NUCLEOTIDE SEQUENCE</scope>
    <source>
        <strain evidence="4">F0714</strain>
    </source>
</reference>
<keyword evidence="6" id="KW-1185">Reference proteome</keyword>
<feature type="region of interest" description="Disordered" evidence="1">
    <location>
        <begin position="500"/>
        <end position="526"/>
    </location>
</feature>
<dbReference type="InterPro" id="IPR036108">
    <property type="entry name" value="4pyrrol_syn_uPrphyn_synt_sf"/>
</dbReference>
<dbReference type="Gene3D" id="3.40.50.10090">
    <property type="match status" value="2"/>
</dbReference>
<dbReference type="Proteomes" id="UP000677180">
    <property type="component" value="Chromosome"/>
</dbReference>
<name>A0A3N4DA82_9ACTN</name>
<dbReference type="Gene3D" id="3.40.1010.10">
    <property type="entry name" value="Cobalt-precorrin-4 Transmethylase, Domain 1"/>
    <property type="match status" value="1"/>
</dbReference>
<organism evidence="5 6">
    <name type="scientific">Arachnia propionica</name>
    <dbReference type="NCBI Taxonomy" id="1750"/>
    <lineage>
        <taxon>Bacteria</taxon>
        <taxon>Bacillati</taxon>
        <taxon>Actinomycetota</taxon>
        <taxon>Actinomycetes</taxon>
        <taxon>Propionibacteriales</taxon>
        <taxon>Propionibacteriaceae</taxon>
        <taxon>Arachnia</taxon>
    </lineage>
</organism>
<evidence type="ECO:0000313" key="5">
    <source>
        <dbReference type="EMBL" id="VEH69167.1"/>
    </source>
</evidence>
<dbReference type="EMBL" id="LR134406">
    <property type="protein sequence ID" value="VEH69167.1"/>
    <property type="molecule type" value="Genomic_DNA"/>
</dbReference>
<dbReference type="AlphaFoldDB" id="A0A3N4DA82"/>
<dbReference type="GO" id="GO:0004852">
    <property type="term" value="F:uroporphyrinogen-III synthase activity"/>
    <property type="evidence" value="ECO:0007669"/>
    <property type="project" value="UniProtKB-EC"/>
</dbReference>
<dbReference type="PANTHER" id="PTHR40082:SF1">
    <property type="entry name" value="BLR5956 PROTEIN"/>
    <property type="match status" value="1"/>
</dbReference>
<dbReference type="SUPFAM" id="SSF53790">
    <property type="entry name" value="Tetrapyrrole methylase"/>
    <property type="match status" value="1"/>
</dbReference>
<dbReference type="EC" id="4.2.1.75" evidence="4"/>
<sequence length="526" mass="56343">MIHTEEPEPTGTPMGVVTFVGFGPGDPGLITWAGSREVTGADLLVVDSPTMVEELASVGIEPLGEVVQVEADEVAQLVAAVSDGRSVVRLVEGDFFTEAGHVDVLRRLLEGKRIRTHLIPGITTWNAALTYGAVAPTSVMGFCDASVELPGKDGWPKRGTVVIRATDESISRVVAEARAVYGETAEVLELTGLGGTSQKTRLTTWGDLGSEPCGGPRFLLFGPGIGDVARARVDWFESKPLFDWSVLVPRTKDEVTELTDHLARFGASTEVVATMSIEPPRTEQAMEKAVRGIVDGRFLWVVFTSQHAVRAIVDRLAEYGLDSRALSGIQLAAVGRGTVEALGRVGLTPDLTPSEGDTAHDLALEFPAYDDLIDPMARVLVPTADVSVADLVQGLTNLGWEVEEVTAYRTVRAAPPPAEIRDRIKTGLFDAVVFTSSSAVRNMIGIAGKPHTTSIIAAIGQATASTCEMHGLRVDVVADSPNFESVAVGLARFADERRADRLAQGLPDTKPSQRRRRRRRDPNRGA</sequence>
<dbReference type="FunFam" id="3.40.50.10090:FF:000001">
    <property type="entry name" value="Bifunctional uroporphyrinogen-III C-methyltransferase/uroporphyrinogen-III synthase"/>
    <property type="match status" value="1"/>
</dbReference>
<dbReference type="PANTHER" id="PTHR40082">
    <property type="entry name" value="BLR5956 PROTEIN"/>
    <property type="match status" value="1"/>
</dbReference>
<dbReference type="EMBL" id="CP072385">
    <property type="protein sequence ID" value="QUC10772.1"/>
    <property type="molecule type" value="Genomic_DNA"/>
</dbReference>
<evidence type="ECO:0000313" key="4">
    <source>
        <dbReference type="EMBL" id="QUC10772.1"/>
    </source>
</evidence>
<dbReference type="InterPro" id="IPR035996">
    <property type="entry name" value="4pyrrol_Methylase_sf"/>
</dbReference>
<dbReference type="SUPFAM" id="SSF69618">
    <property type="entry name" value="HemD-like"/>
    <property type="match status" value="1"/>
</dbReference>
<dbReference type="GO" id="GO:0006780">
    <property type="term" value="P:uroporphyrinogen III biosynthetic process"/>
    <property type="evidence" value="ECO:0007669"/>
    <property type="project" value="InterPro"/>
</dbReference>
<dbReference type="OrthoDB" id="9815856at2"/>
<accession>A0A3N4DA82</accession>
<reference evidence="5 6" key="1">
    <citation type="submission" date="2018-12" db="EMBL/GenBank/DDBJ databases">
        <authorList>
            <consortium name="Pathogen Informatics"/>
        </authorList>
    </citation>
    <scope>NUCLEOTIDE SEQUENCE [LARGE SCALE GENOMIC DNA]</scope>
    <source>
        <strain evidence="5 6">NCTC12967</strain>
    </source>
</reference>
<feature type="compositionally biased region" description="Basic residues" evidence="1">
    <location>
        <begin position="512"/>
        <end position="526"/>
    </location>
</feature>
<dbReference type="InterPro" id="IPR003754">
    <property type="entry name" value="4pyrrol_synth_uPrphyn_synth"/>
</dbReference>
<evidence type="ECO:0000259" key="2">
    <source>
        <dbReference type="Pfam" id="PF00590"/>
    </source>
</evidence>
<gene>
    <name evidence="4" type="ORF">J5A53_13550</name>
    <name evidence="5" type="ORF">NCTC12967_00431</name>
</gene>
<evidence type="ECO:0000256" key="1">
    <source>
        <dbReference type="SAM" id="MobiDB-lite"/>
    </source>
</evidence>
<keyword evidence="4" id="KW-0456">Lyase</keyword>
<dbReference type="InterPro" id="IPR000878">
    <property type="entry name" value="4pyrrol_Mease"/>
</dbReference>
<dbReference type="CDD" id="cd06578">
    <property type="entry name" value="HemD"/>
    <property type="match status" value="1"/>
</dbReference>